<dbReference type="InterPro" id="IPR015947">
    <property type="entry name" value="PUA-like_sf"/>
</dbReference>
<proteinExistence type="predicted"/>
<reference evidence="2 3" key="1">
    <citation type="submission" date="2017-05" db="EMBL/GenBank/DDBJ databases">
        <title>The Genome Sequence of Enterococcus faecium 6F2_DIV0138.</title>
        <authorList>
            <consortium name="The Broad Institute Genomics Platform"/>
            <consortium name="The Broad Institute Genomic Center for Infectious Diseases"/>
            <person name="Earl A."/>
            <person name="Manson A."/>
            <person name="Schwartman J."/>
            <person name="Gilmore M."/>
            <person name="Abouelleil A."/>
            <person name="Cao P."/>
            <person name="Chapman S."/>
            <person name="Cusick C."/>
            <person name="Shea T."/>
            <person name="Young S."/>
            <person name="Neafsey D."/>
            <person name="Nusbaum C."/>
            <person name="Birren B."/>
        </authorList>
    </citation>
    <scope>NUCLEOTIDE SEQUENCE [LARGE SCALE GENOMIC DNA]</scope>
    <source>
        <strain evidence="2 3">6F2_DIV0138</strain>
    </source>
</reference>
<accession>A0AB73N7F5</accession>
<dbReference type="RefSeq" id="WP_086324978.1">
    <property type="nucleotide sequence ID" value="NZ_NGLB01000001.1"/>
</dbReference>
<dbReference type="AlphaFoldDB" id="A0AB73N7F5"/>
<evidence type="ECO:0000259" key="1">
    <source>
        <dbReference type="Pfam" id="PF12961"/>
    </source>
</evidence>
<dbReference type="Gene3D" id="2.30.130.30">
    <property type="entry name" value="Hypothetical protein"/>
    <property type="match status" value="1"/>
</dbReference>
<dbReference type="InterPro" id="IPR039440">
    <property type="entry name" value="DUF3850"/>
</dbReference>
<evidence type="ECO:0000313" key="2">
    <source>
        <dbReference type="EMBL" id="OTO00581.1"/>
    </source>
</evidence>
<name>A0AB73N7F5_ENTFC</name>
<organism evidence="2 3">
    <name type="scientific">Enterococcus faecium</name>
    <name type="common">Streptococcus faecium</name>
    <dbReference type="NCBI Taxonomy" id="1352"/>
    <lineage>
        <taxon>Bacteria</taxon>
        <taxon>Bacillati</taxon>
        <taxon>Bacillota</taxon>
        <taxon>Bacilli</taxon>
        <taxon>Lactobacillales</taxon>
        <taxon>Enterococcaceae</taxon>
        <taxon>Enterococcus</taxon>
    </lineage>
</organism>
<evidence type="ECO:0000313" key="3">
    <source>
        <dbReference type="Proteomes" id="UP000194737"/>
    </source>
</evidence>
<dbReference type="SUPFAM" id="SSF88697">
    <property type="entry name" value="PUA domain-like"/>
    <property type="match status" value="1"/>
</dbReference>
<dbReference type="Pfam" id="PF12961">
    <property type="entry name" value="DUF3850"/>
    <property type="match status" value="1"/>
</dbReference>
<gene>
    <name evidence="2" type="ORF">A5804_002093</name>
</gene>
<comment type="caution">
    <text evidence="2">The sequence shown here is derived from an EMBL/GenBank/DDBJ whole genome shotgun (WGS) entry which is preliminary data.</text>
</comment>
<dbReference type="Proteomes" id="UP000194737">
    <property type="component" value="Unassembled WGS sequence"/>
</dbReference>
<dbReference type="EMBL" id="NGLB01000001">
    <property type="protein sequence ID" value="OTO00581.1"/>
    <property type="molecule type" value="Genomic_DNA"/>
</dbReference>
<protein>
    <recommendedName>
        <fullName evidence="1">DUF3850 domain-containing protein</fullName>
    </recommendedName>
</protein>
<feature type="domain" description="DUF3850" evidence="1">
    <location>
        <begin position="3"/>
        <end position="79"/>
    </location>
</feature>
<sequence length="203" mass="24608">MKTHELKILPEYFEAVISGRKQFEIRKNDRNFKVGDQLILREWVEWYNNYWTFTGNSYKAEITYITDYMQRDGYVVLGIRGVKQMSLIEKIQETQNESFDKWFERWYEKQNLEDTIIQSAAKGYKGYRISIKETWESTSNWDEEQKYLARRLRDKRTVKKIQEKLGEGLKVKYVNDDKTYDTFLGLKRHEQSEYISIEWGEAE</sequence>